<name>A0A1E1K357_9HELO</name>
<sequence>MAACPIVHHAVRGSSIIREIMNVQLLPGFTIYDILRLPMYETYDRHVSNEADLSTELALPGCTCPNQAVCIAAVNAAWALISADAATKNAYDLALNAILPPLATSIPQGELAIRTRPRKMRPRDGVPYDSRRSREFAFVAYWPRGIWRKLWPNGLMNRRIETSFWTAISRGMTGDERHWAEIKALCEAEWLFIMAPTPPFTPIHPRKGEWGSLDNAATERGLVARGLAPAGPIIQSRIPSFPIAEQLAADIDVSGQPGVYQGHHVTSEAWPIVADALRIEIIMITEEGFGGDGHRGLVPRGYHGNQQVFIWMGGNGEYFAVEPIVDDPEDFRYTKHLLSSMPSNLPGRITKTSTPAERKDHSNKLRCPLVATDVWDVPRWLGDYKHRFPTIAPVGITNITPAIPSLYPGPFQPLEQIQYIGKAIQPPEANVLRHLNTGGVPRRWV</sequence>
<dbReference type="AlphaFoldDB" id="A0A1E1K357"/>
<dbReference type="Proteomes" id="UP000178912">
    <property type="component" value="Unassembled WGS sequence"/>
</dbReference>
<evidence type="ECO:0000313" key="2">
    <source>
        <dbReference type="Proteomes" id="UP000178912"/>
    </source>
</evidence>
<organism evidence="1 2">
    <name type="scientific">Rhynchosporium agropyri</name>
    <dbReference type="NCBI Taxonomy" id="914238"/>
    <lineage>
        <taxon>Eukaryota</taxon>
        <taxon>Fungi</taxon>
        <taxon>Dikarya</taxon>
        <taxon>Ascomycota</taxon>
        <taxon>Pezizomycotina</taxon>
        <taxon>Leotiomycetes</taxon>
        <taxon>Helotiales</taxon>
        <taxon>Ploettnerulaceae</taxon>
        <taxon>Rhynchosporium</taxon>
    </lineage>
</organism>
<dbReference type="EMBL" id="FJUX01000012">
    <property type="protein sequence ID" value="CZS92432.1"/>
    <property type="molecule type" value="Genomic_DNA"/>
</dbReference>
<evidence type="ECO:0000313" key="1">
    <source>
        <dbReference type="EMBL" id="CZS92432.1"/>
    </source>
</evidence>
<proteinExistence type="predicted"/>
<protein>
    <submittedName>
        <fullName evidence="1">Uncharacterized protein</fullName>
    </submittedName>
</protein>
<accession>A0A1E1K357</accession>
<reference evidence="2" key="1">
    <citation type="submission" date="2016-03" db="EMBL/GenBank/DDBJ databases">
        <authorList>
            <person name="Guldener U."/>
        </authorList>
    </citation>
    <scope>NUCLEOTIDE SEQUENCE [LARGE SCALE GENOMIC DNA]</scope>
    <source>
        <strain evidence="2">04CH-RAC-A.6.1</strain>
    </source>
</reference>
<gene>
    <name evidence="1" type="ORF">RAG0_02932</name>
</gene>
<dbReference type="OrthoDB" id="3554345at2759"/>
<keyword evidence="2" id="KW-1185">Reference proteome</keyword>